<gene>
    <name evidence="1" type="ORF">GZ22_07350</name>
    <name evidence="2" type="ORF">SAMN04489762_0787</name>
</gene>
<evidence type="ECO:0000313" key="2">
    <source>
        <dbReference type="EMBL" id="SEM69826.1"/>
    </source>
</evidence>
<dbReference type="Proteomes" id="UP000199735">
    <property type="component" value="Unassembled WGS sequence"/>
</dbReference>
<reference evidence="2 4" key="2">
    <citation type="submission" date="2016-10" db="EMBL/GenBank/DDBJ databases">
        <authorList>
            <person name="Varghese N."/>
            <person name="Submissions S."/>
        </authorList>
    </citation>
    <scope>NUCLEOTIDE SEQUENCE [LARGE SCALE GENOMIC DNA]</scope>
    <source>
        <strain evidence="2 4">DSM 21619</strain>
    </source>
</reference>
<dbReference type="KEGG" id="tap:GZ22_07350"/>
<name>A0A075LKI7_9BACI</name>
<evidence type="ECO:0000313" key="4">
    <source>
        <dbReference type="Proteomes" id="UP000199735"/>
    </source>
</evidence>
<evidence type="ECO:0000313" key="3">
    <source>
        <dbReference type="Proteomes" id="UP000027980"/>
    </source>
</evidence>
<reference evidence="1 3" key="1">
    <citation type="submission" date="2014-07" db="EMBL/GenBank/DDBJ databases">
        <title>Complete genome sequence of a moderately halophilic bacterium Terribacillus aidingensis MP602, isolated from Cryptomeria fortunei in Tianmu mountain in China.</title>
        <authorList>
            <person name="Wang Y."/>
            <person name="Lu P."/>
            <person name="Zhang L."/>
        </authorList>
    </citation>
    <scope>NUCLEOTIDE SEQUENCE [LARGE SCALE GENOMIC DNA]</scope>
    <source>
        <strain evidence="1 3">MP602</strain>
    </source>
</reference>
<evidence type="ECO:0000313" key="1">
    <source>
        <dbReference type="EMBL" id="AIF66467.1"/>
    </source>
</evidence>
<dbReference type="AlphaFoldDB" id="A0A075LKI7"/>
<accession>A0AAX2ECM2</accession>
<proteinExistence type="predicted"/>
<dbReference type="EMBL" id="FOCD01000001">
    <property type="protein sequence ID" value="SEM69826.1"/>
    <property type="molecule type" value="Genomic_DNA"/>
</dbReference>
<sequence length="128" mass="14272">MPKLRVTLFHEILEQLEADQLQGTKAREYRCAVGTCTPYDVVHHAEVLLQEGFISGVVTNSKDYRDVFVDDILVKGHELLALMGNQRILAGAKQLLGETYEKATPGILLDALNLAMKQHKSIQEELAV</sequence>
<organism evidence="1 3">
    <name type="scientific">Terribacillus saccharophilus</name>
    <dbReference type="NCBI Taxonomy" id="361277"/>
    <lineage>
        <taxon>Bacteria</taxon>
        <taxon>Bacillati</taxon>
        <taxon>Bacillota</taxon>
        <taxon>Bacilli</taxon>
        <taxon>Bacillales</taxon>
        <taxon>Bacillaceae</taxon>
        <taxon>Terribacillus</taxon>
    </lineage>
</organism>
<dbReference type="HOGENOM" id="CLU_1958513_0_0_9"/>
<accession>A0A075LKI7</accession>
<dbReference type="OrthoDB" id="2971698at2"/>
<dbReference type="Proteomes" id="UP000027980">
    <property type="component" value="Chromosome"/>
</dbReference>
<dbReference type="RefSeq" id="WP_038560452.1">
    <property type="nucleotide sequence ID" value="NZ_CP008876.1"/>
</dbReference>
<dbReference type="EMBL" id="CP008876">
    <property type="protein sequence ID" value="AIF66467.1"/>
    <property type="molecule type" value="Genomic_DNA"/>
</dbReference>
<dbReference type="GeneID" id="34221108"/>
<protein>
    <submittedName>
        <fullName evidence="1">Uncharacterized protein</fullName>
    </submittedName>
</protein>